<evidence type="ECO:0000313" key="9">
    <source>
        <dbReference type="Proteomes" id="UP000502298"/>
    </source>
</evidence>
<dbReference type="Gene3D" id="1.20.1110.10">
    <property type="entry name" value="Calcium-transporting ATPase, transmembrane domain"/>
    <property type="match status" value="1"/>
</dbReference>
<feature type="transmembrane region" description="Helical" evidence="6">
    <location>
        <begin position="659"/>
        <end position="679"/>
    </location>
</feature>
<keyword evidence="3" id="KW-1278">Translocase</keyword>
<dbReference type="InterPro" id="IPR059000">
    <property type="entry name" value="ATPase_P-type_domA"/>
</dbReference>
<dbReference type="SUPFAM" id="SSF81665">
    <property type="entry name" value="Calcium ATPase, transmembrane domain M"/>
    <property type="match status" value="1"/>
</dbReference>
<dbReference type="SFLD" id="SFLDF00027">
    <property type="entry name" value="p-type_atpase"/>
    <property type="match status" value="1"/>
</dbReference>
<evidence type="ECO:0000256" key="1">
    <source>
        <dbReference type="ARBA" id="ARBA00004651"/>
    </source>
</evidence>
<feature type="transmembrane region" description="Helical" evidence="6">
    <location>
        <begin position="208"/>
        <end position="226"/>
    </location>
</feature>
<dbReference type="PRINTS" id="PR00120">
    <property type="entry name" value="HATPASE"/>
</dbReference>
<dbReference type="Gene3D" id="2.70.150.10">
    <property type="entry name" value="Calcium-transporting ATPase, cytoplasmic transduction domain A"/>
    <property type="match status" value="1"/>
</dbReference>
<evidence type="ECO:0000256" key="5">
    <source>
        <dbReference type="ARBA" id="ARBA00023136"/>
    </source>
</evidence>
<dbReference type="PROSITE" id="PS00154">
    <property type="entry name" value="ATPASE_E1_E2"/>
    <property type="match status" value="1"/>
</dbReference>
<dbReference type="SFLD" id="SFLDS00003">
    <property type="entry name" value="Haloacid_Dehalogenase"/>
    <property type="match status" value="1"/>
</dbReference>
<dbReference type="SUPFAM" id="SSF56784">
    <property type="entry name" value="HAD-like"/>
    <property type="match status" value="1"/>
</dbReference>
<dbReference type="GO" id="GO:0005886">
    <property type="term" value="C:plasma membrane"/>
    <property type="evidence" value="ECO:0007669"/>
    <property type="project" value="UniProtKB-SubCell"/>
</dbReference>
<dbReference type="Proteomes" id="UP000502298">
    <property type="component" value="Chromosome"/>
</dbReference>
<feature type="transmembrane region" description="Helical" evidence="6">
    <location>
        <begin position="722"/>
        <end position="740"/>
    </location>
</feature>
<organism evidence="8 9">
    <name type="scientific">Arcanobacterium buesumense</name>
    <dbReference type="NCBI Taxonomy" id="2722751"/>
    <lineage>
        <taxon>Bacteria</taxon>
        <taxon>Bacillati</taxon>
        <taxon>Actinomycetota</taxon>
        <taxon>Actinomycetes</taxon>
        <taxon>Actinomycetales</taxon>
        <taxon>Actinomycetaceae</taxon>
        <taxon>Arcanobacterium</taxon>
    </lineage>
</organism>
<dbReference type="NCBIfam" id="TIGR01494">
    <property type="entry name" value="ATPase_P-type"/>
    <property type="match status" value="2"/>
</dbReference>
<dbReference type="Pfam" id="PF00122">
    <property type="entry name" value="E1-E2_ATPase"/>
    <property type="match status" value="1"/>
</dbReference>
<dbReference type="InterPro" id="IPR023298">
    <property type="entry name" value="ATPase_P-typ_TM_dom_sf"/>
</dbReference>
<dbReference type="InterPro" id="IPR023299">
    <property type="entry name" value="ATPase_P-typ_cyto_dom_N"/>
</dbReference>
<feature type="transmembrane region" description="Helical" evidence="6">
    <location>
        <begin position="246"/>
        <end position="268"/>
    </location>
</feature>
<dbReference type="SUPFAM" id="SSF81653">
    <property type="entry name" value="Calcium ATPase, transduction domain A"/>
    <property type="match status" value="1"/>
</dbReference>
<dbReference type="PANTHER" id="PTHR42861">
    <property type="entry name" value="CALCIUM-TRANSPORTING ATPASE"/>
    <property type="match status" value="1"/>
</dbReference>
<keyword evidence="2 6" id="KW-0812">Transmembrane</keyword>
<comment type="subcellular location">
    <subcellularLocation>
        <location evidence="1">Cell membrane</location>
        <topology evidence="1">Multi-pass membrane protein</topology>
    </subcellularLocation>
</comment>
<keyword evidence="4 6" id="KW-1133">Transmembrane helix</keyword>
<evidence type="ECO:0000256" key="3">
    <source>
        <dbReference type="ARBA" id="ARBA00022967"/>
    </source>
</evidence>
<dbReference type="KEGG" id="arca:HC352_08565"/>
<feature type="transmembrane region" description="Helical" evidence="6">
    <location>
        <begin position="629"/>
        <end position="647"/>
    </location>
</feature>
<feature type="transmembrane region" description="Helical" evidence="6">
    <location>
        <begin position="752"/>
        <end position="775"/>
    </location>
</feature>
<keyword evidence="9" id="KW-1185">Reference proteome</keyword>
<feature type="transmembrane region" description="Helical" evidence="6">
    <location>
        <begin position="691"/>
        <end position="710"/>
    </location>
</feature>
<protein>
    <submittedName>
        <fullName evidence="8">HAD-IC family P-type ATPase</fullName>
    </submittedName>
</protein>
<gene>
    <name evidence="8" type="ORF">HC352_08565</name>
</gene>
<keyword evidence="5 6" id="KW-0472">Membrane</keyword>
<dbReference type="GO" id="GO:0016887">
    <property type="term" value="F:ATP hydrolysis activity"/>
    <property type="evidence" value="ECO:0007669"/>
    <property type="project" value="InterPro"/>
</dbReference>
<dbReference type="AlphaFoldDB" id="A0A6H2ENU2"/>
<reference evidence="8 9" key="1">
    <citation type="submission" date="2020-03" db="EMBL/GenBank/DDBJ databases">
        <title>Complete genome of Arcanobacterium buesumensis sp. nov. strain 2701.</title>
        <authorList>
            <person name="Borowiak M."/>
            <person name="Alssahen M."/>
            <person name="Laemmler C."/>
            <person name="Malorny B."/>
            <person name="Hassan A."/>
            <person name="Prenger-Berninghoff E."/>
            <person name="Ploetz M."/>
            <person name="Abdulmawjood A."/>
        </authorList>
    </citation>
    <scope>NUCLEOTIDE SEQUENCE [LARGE SCALE GENOMIC DNA]</scope>
    <source>
        <strain evidence="8 9">2701</strain>
    </source>
</reference>
<feature type="domain" description="P-type ATPase A" evidence="7">
    <location>
        <begin position="97"/>
        <end position="190"/>
    </location>
</feature>
<evidence type="ECO:0000313" key="8">
    <source>
        <dbReference type="EMBL" id="QJC22741.1"/>
    </source>
</evidence>
<name>A0A6H2ENU2_9ACTO</name>
<dbReference type="Gene3D" id="3.40.50.1000">
    <property type="entry name" value="HAD superfamily/HAD-like"/>
    <property type="match status" value="1"/>
</dbReference>
<proteinExistence type="predicted"/>
<accession>A0A6H2ENU2</accession>
<dbReference type="GO" id="GO:0005524">
    <property type="term" value="F:ATP binding"/>
    <property type="evidence" value="ECO:0007669"/>
    <property type="project" value="InterPro"/>
</dbReference>
<dbReference type="InterPro" id="IPR008250">
    <property type="entry name" value="ATPase_P-typ_transduc_dom_A_sf"/>
</dbReference>
<dbReference type="SFLD" id="SFLDG00002">
    <property type="entry name" value="C1.7:_P-type_atpase_like"/>
    <property type="match status" value="1"/>
</dbReference>
<dbReference type="InterPro" id="IPR018303">
    <property type="entry name" value="ATPase_P-typ_P_site"/>
</dbReference>
<sequence length="795" mass="85914">MSLGLTATQVAQRRRDGRVNTLPPRTGKTVVDIVRSNVFTRINAILFVLFVMVMTTGSVINAAFGLLIVVNSGIGIVQELRAKRTLDSLTLIGEERPRVWRDGELIELGQQDLVLDDVIALGSGNQIVVDGQVVDSDGLSVDESMLTGESDVVRKKPGDEILSGSFVVSGTGTYQVLKVGADSYAARLTAEASRFTLAKSELQAGINVILRYITWVLVPVGVLIIYSQVAQGSSAWDDVILKITGALVPMVPEGLVLITSTAFALGVIRLGKRQCLVQELPAIEGLARVDVVCADKTGTLTENRMVFESLRLFDDDGSLVRVVDGARLAQLGEVLAQLAAADRDPNSTMRAIAERFDAVSEHWEEVSRHAFTSATKWSGVTFAGRGSWLLGAADVLAGGTVYARTAEELGASGLRVLMLAHTARVVDDDTDLGDVEQIGLVVFEQKVRPDAAETLEYFAQQDVTVKVISGDNAASVGAVTRKLGVDSGQAVDARTLTEQNFDSQVADNLVFGRVTPDQKRSMVASLQKAGHTVAMTGDGVNDVLALKDADIGVAMGSGAPATRSVAKIVLLDDKFATLPHVVAEGRRVIGNIERVANLFLTKTIYSAVLAMLVIVSSVPFPFQPIHVTITGWFTIGIPAFILSLPPNNQRARRGFVRRVLWFAVPAGVVVGTCSFVTFWVTTGGDFGDMYVTGSTAALIALIIPSTWVLACVARPWSWWKMCLVVLSLVGYGVIFTWPVTQHVFMLDSSNRAMMWQAVLIGLIGAGVIELLWWLVKWWQKEPVVLWRNDPLMAWR</sequence>
<evidence type="ECO:0000256" key="4">
    <source>
        <dbReference type="ARBA" id="ARBA00022989"/>
    </source>
</evidence>
<evidence type="ECO:0000259" key="7">
    <source>
        <dbReference type="Pfam" id="PF00122"/>
    </source>
</evidence>
<dbReference type="EMBL" id="CP050804">
    <property type="protein sequence ID" value="QJC22741.1"/>
    <property type="molecule type" value="Genomic_DNA"/>
</dbReference>
<feature type="transmembrane region" description="Helical" evidence="6">
    <location>
        <begin position="44"/>
        <end position="77"/>
    </location>
</feature>
<dbReference type="InterPro" id="IPR001757">
    <property type="entry name" value="P_typ_ATPase"/>
</dbReference>
<evidence type="ECO:0000256" key="6">
    <source>
        <dbReference type="SAM" id="Phobius"/>
    </source>
</evidence>
<dbReference type="Pfam" id="PF00702">
    <property type="entry name" value="Hydrolase"/>
    <property type="match status" value="1"/>
</dbReference>
<evidence type="ECO:0000256" key="2">
    <source>
        <dbReference type="ARBA" id="ARBA00022692"/>
    </source>
</evidence>
<dbReference type="InterPro" id="IPR036412">
    <property type="entry name" value="HAD-like_sf"/>
</dbReference>
<dbReference type="InterPro" id="IPR023214">
    <property type="entry name" value="HAD_sf"/>
</dbReference>
<dbReference type="InterPro" id="IPR044492">
    <property type="entry name" value="P_typ_ATPase_HD_dom"/>
</dbReference>
<dbReference type="PRINTS" id="PR00119">
    <property type="entry name" value="CATATPASE"/>
</dbReference>
<dbReference type="Gene3D" id="3.40.1110.10">
    <property type="entry name" value="Calcium-transporting ATPase, cytoplasmic domain N"/>
    <property type="match status" value="1"/>
</dbReference>